<evidence type="ECO:0000256" key="3">
    <source>
        <dbReference type="ARBA" id="ARBA00022737"/>
    </source>
</evidence>
<protein>
    <recommendedName>
        <fullName evidence="7">Chitin-binding type-2 domain-containing protein</fullName>
    </recommendedName>
</protein>
<dbReference type="InterPro" id="IPR036508">
    <property type="entry name" value="Chitin-bd_dom_sf"/>
</dbReference>
<keyword evidence="6" id="KW-1133">Transmembrane helix</keyword>
<dbReference type="GO" id="GO:0005576">
    <property type="term" value="C:extracellular region"/>
    <property type="evidence" value="ECO:0007669"/>
    <property type="project" value="InterPro"/>
</dbReference>
<dbReference type="InterPro" id="IPR051940">
    <property type="entry name" value="Chitin_bind-dev_reg"/>
</dbReference>
<accession>A0A7R9GZX2</accession>
<proteinExistence type="predicted"/>
<evidence type="ECO:0000256" key="1">
    <source>
        <dbReference type="ARBA" id="ARBA00022669"/>
    </source>
</evidence>
<dbReference type="PANTHER" id="PTHR23301:SF0">
    <property type="entry name" value="CHITIN-BINDING TYPE-2 DOMAIN-CONTAINING PROTEIN-RELATED"/>
    <property type="match status" value="1"/>
</dbReference>
<keyword evidence="1" id="KW-0147">Chitin-binding</keyword>
<evidence type="ECO:0000256" key="4">
    <source>
        <dbReference type="ARBA" id="ARBA00023157"/>
    </source>
</evidence>
<dbReference type="InterPro" id="IPR002557">
    <property type="entry name" value="Chitin-bd_dom"/>
</dbReference>
<evidence type="ECO:0000256" key="2">
    <source>
        <dbReference type="ARBA" id="ARBA00022729"/>
    </source>
</evidence>
<name>A0A7R9GZX2_TIMCR</name>
<organism evidence="8">
    <name type="scientific">Timema cristinae</name>
    <name type="common">Walking stick</name>
    <dbReference type="NCBI Taxonomy" id="61476"/>
    <lineage>
        <taxon>Eukaryota</taxon>
        <taxon>Metazoa</taxon>
        <taxon>Ecdysozoa</taxon>
        <taxon>Arthropoda</taxon>
        <taxon>Hexapoda</taxon>
        <taxon>Insecta</taxon>
        <taxon>Pterygota</taxon>
        <taxon>Neoptera</taxon>
        <taxon>Polyneoptera</taxon>
        <taxon>Phasmatodea</taxon>
        <taxon>Timematodea</taxon>
        <taxon>Timematoidea</taxon>
        <taxon>Timematidae</taxon>
        <taxon>Timema</taxon>
    </lineage>
</organism>
<dbReference type="SMART" id="SM00494">
    <property type="entry name" value="ChtBD2"/>
    <property type="match status" value="2"/>
</dbReference>
<reference evidence="8" key="1">
    <citation type="submission" date="2020-11" db="EMBL/GenBank/DDBJ databases">
        <authorList>
            <person name="Tran Van P."/>
        </authorList>
    </citation>
    <scope>NUCLEOTIDE SEQUENCE</scope>
</reference>
<evidence type="ECO:0000256" key="6">
    <source>
        <dbReference type="SAM" id="Phobius"/>
    </source>
</evidence>
<dbReference type="Pfam" id="PF01607">
    <property type="entry name" value="CBM_14"/>
    <property type="match status" value="2"/>
</dbReference>
<dbReference type="GO" id="GO:0008061">
    <property type="term" value="F:chitin binding"/>
    <property type="evidence" value="ECO:0007669"/>
    <property type="project" value="UniProtKB-KW"/>
</dbReference>
<dbReference type="EMBL" id="OC318167">
    <property type="protein sequence ID" value="CAD7400846.1"/>
    <property type="molecule type" value="Genomic_DNA"/>
</dbReference>
<evidence type="ECO:0000313" key="8">
    <source>
        <dbReference type="EMBL" id="CAD7400846.1"/>
    </source>
</evidence>
<dbReference type="PANTHER" id="PTHR23301">
    <property type="entry name" value="CHITIN BINDING PERITROPHIN-A"/>
    <property type="match status" value="1"/>
</dbReference>
<evidence type="ECO:0000256" key="5">
    <source>
        <dbReference type="ARBA" id="ARBA00023180"/>
    </source>
</evidence>
<keyword evidence="6" id="KW-0472">Membrane</keyword>
<dbReference type="SUPFAM" id="SSF57625">
    <property type="entry name" value="Invertebrate chitin-binding proteins"/>
    <property type="match status" value="2"/>
</dbReference>
<evidence type="ECO:0000259" key="7">
    <source>
        <dbReference type="PROSITE" id="PS50940"/>
    </source>
</evidence>
<keyword evidence="2" id="KW-0732">Signal</keyword>
<keyword evidence="3" id="KW-0677">Repeat</keyword>
<feature type="domain" description="Chitin-binding type-2" evidence="7">
    <location>
        <begin position="156"/>
        <end position="218"/>
    </location>
</feature>
<keyword evidence="5" id="KW-0325">Glycoprotein</keyword>
<keyword evidence="4" id="KW-1015">Disulfide bond</keyword>
<dbReference type="AlphaFoldDB" id="A0A7R9GZX2"/>
<feature type="transmembrane region" description="Helical" evidence="6">
    <location>
        <begin position="115"/>
        <end position="134"/>
    </location>
</feature>
<sequence length="297" mass="33065">MHPCVRKTHCTDSKPLGIAGNQTKDPWISIFSISAVLAMFLFGAVVQTDLVDFNCPVEDEQSASVYYQNPDDCSTFFECTPDQSVRLLPCPVNEYFDPLIKVCTLAVPTNGCKVLRARFVLAVAVALFGAILFCSETSALPKKTVDSNKAIFDDPIFDCPVETNESLVTFFQNPENCTSFYECGANRVPILIQCPDNLYFDPLLKVCDRERPTSGCEESLDMYYGEEANDKLDGIIRPSLMLQLLSEYSTFKEEKNCQSWPTHVCHGWFNRREELKSGIDSEAGCAHSDAGGHSKNS</sequence>
<feature type="domain" description="Chitin-binding type-2" evidence="7">
    <location>
        <begin position="52"/>
        <end position="114"/>
    </location>
</feature>
<dbReference type="PROSITE" id="PS50940">
    <property type="entry name" value="CHIT_BIND_II"/>
    <property type="match status" value="2"/>
</dbReference>
<gene>
    <name evidence="8" type="ORF">TCEB3V08_LOCUS5730</name>
</gene>
<keyword evidence="6" id="KW-0812">Transmembrane</keyword>
<feature type="transmembrane region" description="Helical" evidence="6">
    <location>
        <begin position="27"/>
        <end position="46"/>
    </location>
</feature>
<dbReference type="Gene3D" id="2.170.140.10">
    <property type="entry name" value="Chitin binding domain"/>
    <property type="match status" value="2"/>
</dbReference>